<dbReference type="InterPro" id="IPR044210">
    <property type="entry name" value="Tfc3-like"/>
</dbReference>
<accession>A0A811KY78</accession>
<dbReference type="OrthoDB" id="68020at2759"/>
<dbReference type="GO" id="GO:0006384">
    <property type="term" value="P:transcription initiation at RNA polymerase III promoter"/>
    <property type="evidence" value="ECO:0007669"/>
    <property type="project" value="InterPro"/>
</dbReference>
<evidence type="ECO:0000313" key="2">
    <source>
        <dbReference type="EMBL" id="CAD5219846.1"/>
    </source>
</evidence>
<dbReference type="Pfam" id="PF24101">
    <property type="entry name" value="WHD_GTF3C1"/>
    <property type="match status" value="1"/>
</dbReference>
<sequence length="1370" mass="157657">MEDTTEEDGKKIYYPYNGQNYTFMNRYRTQNDIITQAIVQSRSEGLDRIRIGEKVGINTKEKAGNRKVSHSIQLACKSYPDMIGQYQKMEGKFRMLRYFFKGESAAPTVMALLFKKAEEVIGKEFPFKVGESVKFPDTTLSTLRISDVTVKRMIMIMELLKAEEVVVTIKKLTDYIGAREATGGYKFAIDKKSVMKCLYALQKKRLLRILSVDNYYEDEMSPTLENELISKARSFQIVVSYDIKSVEDDKVKDAINKIVSEFHAEGKCFPSGHARFKKVDQPIVQADGVPVDVSNVDWHNLEVLQRAMLLKHSFEPPRKAKEIEGEVQYDPNVSYGYQAKMTRCSIMHEFIYRVVHDVEETSDVPCLYHRFPLGKPLPPNEFTQMDKLPLVDDTPNSPYRFVVGIPPYKDIQRGWFMLRDLMLGMPLSLYCMMISIKQRINGLDEHLLDPIKRHLPLGDLPSSLRRYLFTRKACVQAEHICLTLCALGHLRVGPSFDNGRSMIGCTALFFCGKKTVVYDTSSSERAYAAVTMPIERYNRYVYEFNTMQDVYRYWNHLKAIALSTPLNVRNTNKDPSEIPNGSKKWAAGCIDRSLFSVDIHDQIDFIEPYGTKEGCAGMDVNLFVHLIRHWEWRSPKHGEFVDWFIKRALSQATEYSSYVEDRVQKLEKNWNSVVSSLLPNDTVLYKQKRAEGPVLSQKALDAMSGQFRRHYSVRRSLNSNGDIKRRSVKAKVFPPAEEFPLIKNESNGSSLTEGKRKRTMDQVDIESKEKNMFIRSRFIPREYDMLVLIRGVSFFLNPIHRFWLNPTVMRDVMHEYVPESRCKTVNCLMAAGAREMVRPGRMAQLQYIVKTLASYSSMIEIRNKLSEMVFTDESAKNQYFLDAFKKAYEYIFKETNAIPSIETTDSEFDDFMKEQKLSVVISTSNVTSHVFPKRSKKPESVEDIHHCVAFNVVMSSLIGDFKDKERNEGKMTFESLVNSVPAKSLTEVLEIGRSDGLITRMRNTEQTSMMMRNQATFSIFYRHFFNHHYRNDLIDLVQHGLVDNFLEQKADENLACMLQLISQLYDDSASVTVSAPANIDDLIGHDQDQIDDKPVTKQLRKLENATLHLDKIRVGVNDYGKEWTSVPPLSSVVHIVAPKFVLDTEEKSLDKTLKTAVSYLKTKGVTLDKLKKLVDVVHKTEYLGVTTEQLMETTKLTKPVLLIVLNHLSKLNVLFPCGIDTRRWVSLDFIIPWMVETKTERFFIRPWTSPDGGVNWPILKWMAEGVLMTVLYKPGMTLEEIKGTYAYVLQPVLIAEIIEFFEYMNIVRVQDTQVKTVKKMSPFACEANTETSVFVLPTIYAIERFAAFFADVPSSTQFFKKYDANYHTKK</sequence>
<dbReference type="PANTHER" id="PTHR15180:SF1">
    <property type="entry name" value="GENERAL TRANSCRIPTION FACTOR 3C POLYPEPTIDE 1"/>
    <property type="match status" value="1"/>
</dbReference>
<protein>
    <recommendedName>
        <fullName evidence="1">GTF3C1 extended winged-helix domain-containing protein</fullName>
    </recommendedName>
</protein>
<proteinExistence type="predicted"/>
<dbReference type="PANTHER" id="PTHR15180">
    <property type="entry name" value="GENERAL TRANSCRIPTION FACTOR 3C POLYPEPTIDE 1"/>
    <property type="match status" value="1"/>
</dbReference>
<organism evidence="2 3">
    <name type="scientific">Bursaphelenchus okinawaensis</name>
    <dbReference type="NCBI Taxonomy" id="465554"/>
    <lineage>
        <taxon>Eukaryota</taxon>
        <taxon>Metazoa</taxon>
        <taxon>Ecdysozoa</taxon>
        <taxon>Nematoda</taxon>
        <taxon>Chromadorea</taxon>
        <taxon>Rhabditida</taxon>
        <taxon>Tylenchina</taxon>
        <taxon>Tylenchomorpha</taxon>
        <taxon>Aphelenchoidea</taxon>
        <taxon>Aphelenchoididae</taxon>
        <taxon>Bursaphelenchus</taxon>
    </lineage>
</organism>
<name>A0A811KY78_9BILA</name>
<dbReference type="EMBL" id="CAJFDH010000004">
    <property type="protein sequence ID" value="CAD5219846.1"/>
    <property type="molecule type" value="Genomic_DNA"/>
</dbReference>
<dbReference type="InterPro" id="IPR056467">
    <property type="entry name" value="eWH_GTF3C1"/>
</dbReference>
<dbReference type="Proteomes" id="UP000614601">
    <property type="component" value="Unassembled WGS sequence"/>
</dbReference>
<keyword evidence="3" id="KW-1185">Reference proteome</keyword>
<gene>
    <name evidence="2" type="ORF">BOKJ2_LOCUS8648</name>
</gene>
<dbReference type="GO" id="GO:0000127">
    <property type="term" value="C:transcription factor TFIIIC complex"/>
    <property type="evidence" value="ECO:0007669"/>
    <property type="project" value="InterPro"/>
</dbReference>
<dbReference type="EMBL" id="CAJFCW020000004">
    <property type="protein sequence ID" value="CAG9112947.1"/>
    <property type="molecule type" value="Genomic_DNA"/>
</dbReference>
<evidence type="ECO:0000259" key="1">
    <source>
        <dbReference type="Pfam" id="PF24101"/>
    </source>
</evidence>
<comment type="caution">
    <text evidence="2">The sequence shown here is derived from an EMBL/GenBank/DDBJ whole genome shotgun (WGS) entry which is preliminary data.</text>
</comment>
<feature type="domain" description="GTF3C1 extended winged-helix" evidence="1">
    <location>
        <begin position="145"/>
        <end position="265"/>
    </location>
</feature>
<dbReference type="GO" id="GO:0003677">
    <property type="term" value="F:DNA binding"/>
    <property type="evidence" value="ECO:0007669"/>
    <property type="project" value="InterPro"/>
</dbReference>
<reference evidence="2" key="1">
    <citation type="submission" date="2020-09" db="EMBL/GenBank/DDBJ databases">
        <authorList>
            <person name="Kikuchi T."/>
        </authorList>
    </citation>
    <scope>NUCLEOTIDE SEQUENCE</scope>
    <source>
        <strain evidence="2">SH1</strain>
    </source>
</reference>
<dbReference type="Proteomes" id="UP000783686">
    <property type="component" value="Unassembled WGS sequence"/>
</dbReference>
<evidence type="ECO:0000313" key="3">
    <source>
        <dbReference type="Proteomes" id="UP000614601"/>
    </source>
</evidence>
<dbReference type="GO" id="GO:0042791">
    <property type="term" value="P:5S class rRNA transcription by RNA polymerase III"/>
    <property type="evidence" value="ECO:0007669"/>
    <property type="project" value="TreeGrafter"/>
</dbReference>